<comment type="catalytic activity">
    <reaction evidence="1 8">
        <text>Hydrolysis of terminal, non-reducing alpha-D-galactose residues in alpha-D-galactosides, including galactose oligosaccharides, galactomannans and galactolipids.</text>
        <dbReference type="EC" id="3.2.1.22"/>
    </reaction>
</comment>
<dbReference type="InterPro" id="IPR000772">
    <property type="entry name" value="Ricin_B_lectin"/>
</dbReference>
<dbReference type="GO" id="GO:0004557">
    <property type="term" value="F:alpha-galactosidase activity"/>
    <property type="evidence" value="ECO:0007669"/>
    <property type="project" value="UniProtKB-EC"/>
</dbReference>
<dbReference type="EMBL" id="VFOZ01000002">
    <property type="protein sequence ID" value="TQL90688.1"/>
    <property type="molecule type" value="Genomic_DNA"/>
</dbReference>
<dbReference type="Gene3D" id="3.20.20.70">
    <property type="entry name" value="Aldolase class I"/>
    <property type="match status" value="1"/>
</dbReference>
<dbReference type="Pfam" id="PF17801">
    <property type="entry name" value="Melibiase_C"/>
    <property type="match status" value="1"/>
</dbReference>
<organism evidence="11 12">
    <name type="scientific">Actinoallomurus bryophytorum</name>
    <dbReference type="NCBI Taxonomy" id="1490222"/>
    <lineage>
        <taxon>Bacteria</taxon>
        <taxon>Bacillati</taxon>
        <taxon>Actinomycetota</taxon>
        <taxon>Actinomycetes</taxon>
        <taxon>Streptosporangiales</taxon>
        <taxon>Thermomonosporaceae</taxon>
        <taxon>Actinoallomurus</taxon>
    </lineage>
</organism>
<accession>A0A543C0W2</accession>
<evidence type="ECO:0000256" key="2">
    <source>
        <dbReference type="ARBA" id="ARBA00009743"/>
    </source>
</evidence>
<proteinExistence type="inferred from homology"/>
<keyword evidence="12" id="KW-1185">Reference proteome</keyword>
<dbReference type="FunFam" id="3.20.20.70:FF:000202">
    <property type="entry name" value="Alpha-galactosidase"/>
    <property type="match status" value="1"/>
</dbReference>
<dbReference type="PRINTS" id="PR00740">
    <property type="entry name" value="GLHYDRLASE27"/>
</dbReference>
<dbReference type="PANTHER" id="PTHR11452">
    <property type="entry name" value="ALPHA-GALACTOSIDASE/ALPHA-N-ACETYLGALACTOSAMINIDASE"/>
    <property type="match status" value="1"/>
</dbReference>
<evidence type="ECO:0000256" key="7">
    <source>
        <dbReference type="ARBA" id="ARBA00023295"/>
    </source>
</evidence>
<keyword evidence="7 8" id="KW-0326">Glycosidase</keyword>
<dbReference type="Proteomes" id="UP000316096">
    <property type="component" value="Unassembled WGS sequence"/>
</dbReference>
<dbReference type="RefSeq" id="WP_141962686.1">
    <property type="nucleotide sequence ID" value="NZ_VFOZ01000002.1"/>
</dbReference>
<dbReference type="SMART" id="SM00458">
    <property type="entry name" value="RICIN"/>
    <property type="match status" value="1"/>
</dbReference>
<evidence type="ECO:0000313" key="12">
    <source>
        <dbReference type="Proteomes" id="UP000316096"/>
    </source>
</evidence>
<dbReference type="PROSITE" id="PS00512">
    <property type="entry name" value="ALPHA_GALACTOSIDASE"/>
    <property type="match status" value="1"/>
</dbReference>
<dbReference type="InterPro" id="IPR035992">
    <property type="entry name" value="Ricin_B-like_lectins"/>
</dbReference>
<dbReference type="OrthoDB" id="9807519at2"/>
<dbReference type="GO" id="GO:0016052">
    <property type="term" value="P:carbohydrate catabolic process"/>
    <property type="evidence" value="ECO:0007669"/>
    <property type="project" value="UniProtKB-ARBA"/>
</dbReference>
<feature type="chain" id="PRO_5039187608" description="Alpha-galactosidase" evidence="9">
    <location>
        <begin position="20"/>
        <end position="527"/>
    </location>
</feature>
<evidence type="ECO:0000256" key="5">
    <source>
        <dbReference type="ARBA" id="ARBA00022801"/>
    </source>
</evidence>
<dbReference type="InterPro" id="IPR013785">
    <property type="entry name" value="Aldolase_TIM"/>
</dbReference>
<dbReference type="AlphaFoldDB" id="A0A543C0W2"/>
<sequence>MRKAAVILALVTLFAPAAATVTASPAEALGNGLAKTPPMGWNDWNAFGCGISEQLVKDTADRMVANGMKDAGYQYVNIDDCWMTHNRDSAGNLVPDPAKFPDGIKGTADYVHGKGLKLGIYESAGTATCAGYPGSLNHEQQDANSFAAWGVDYLKYDNCNNQGVPYQQRYNAMRDALARTGRPIVYSLCEWGEDSVWTWGSATGNLWRTTGDINASYGSMLSIFHSNVKLAQYAGPGGWNDPDMLEVGNGMSFTEDRSEFSLWAEMAAPLISGTDLRGATPATLSLYTDRDVIAVDQDSLGRQGTQVSSSGGLDVLAKPLSNGDVAVVLFNENGSAATISTTASAVGLPSASSYRLNNLWSHVVTGTSGSISATVPGHGSVMYRVSQGSGSSVGTTHPLVAASANRCLDVYDNQTTPGTKIELWDCGGGANQGWTPTAAGELRVYGGTQCLDAYNNQTTPETKVELWGCSGGANQRFELRPDGTIVGTQSGLCLDVAHGDQSSGNVNGAQIQLYTCNGGANQQWRLG</sequence>
<dbReference type="InterPro" id="IPR000111">
    <property type="entry name" value="Glyco_hydro_27/36_CS"/>
</dbReference>
<evidence type="ECO:0000256" key="8">
    <source>
        <dbReference type="RuleBase" id="RU361168"/>
    </source>
</evidence>
<evidence type="ECO:0000256" key="9">
    <source>
        <dbReference type="SAM" id="SignalP"/>
    </source>
</evidence>
<feature type="domain" description="Ricin B lectin" evidence="10">
    <location>
        <begin position="396"/>
        <end position="527"/>
    </location>
</feature>
<keyword evidence="4 9" id="KW-0732">Signal</keyword>
<dbReference type="InterPro" id="IPR041233">
    <property type="entry name" value="Melibiase_C"/>
</dbReference>
<dbReference type="EC" id="3.2.1.22" evidence="3 8"/>
<protein>
    <recommendedName>
        <fullName evidence="3 8">Alpha-galactosidase</fullName>
        <ecNumber evidence="3 8">3.2.1.22</ecNumber>
    </recommendedName>
    <alternativeName>
        <fullName evidence="8">Melibiase</fullName>
    </alternativeName>
</protein>
<comment type="similarity">
    <text evidence="2 8">Belongs to the glycosyl hydrolase 27 family.</text>
</comment>
<evidence type="ECO:0000256" key="6">
    <source>
        <dbReference type="ARBA" id="ARBA00023157"/>
    </source>
</evidence>
<keyword evidence="5 8" id="KW-0378">Hydrolase</keyword>
<reference evidence="11 12" key="1">
    <citation type="submission" date="2019-06" db="EMBL/GenBank/DDBJ databases">
        <title>Sequencing the genomes of 1000 actinobacteria strains.</title>
        <authorList>
            <person name="Klenk H.-P."/>
        </authorList>
    </citation>
    <scope>NUCLEOTIDE SEQUENCE [LARGE SCALE GENOMIC DNA]</scope>
    <source>
        <strain evidence="11 12">DSM 102200</strain>
    </source>
</reference>
<dbReference type="SUPFAM" id="SSF50370">
    <property type="entry name" value="Ricin B-like lectins"/>
    <property type="match status" value="1"/>
</dbReference>
<gene>
    <name evidence="11" type="ORF">FB559_8001</name>
</gene>
<comment type="caution">
    <text evidence="11">The sequence shown here is derived from an EMBL/GenBank/DDBJ whole genome shotgun (WGS) entry which is preliminary data.</text>
</comment>
<dbReference type="PANTHER" id="PTHR11452:SF75">
    <property type="entry name" value="ALPHA-GALACTOSIDASE MEL1"/>
    <property type="match status" value="1"/>
</dbReference>
<dbReference type="SUPFAM" id="SSF51445">
    <property type="entry name" value="(Trans)glycosidases"/>
    <property type="match status" value="1"/>
</dbReference>
<evidence type="ECO:0000256" key="3">
    <source>
        <dbReference type="ARBA" id="ARBA00012755"/>
    </source>
</evidence>
<dbReference type="SUPFAM" id="SSF51011">
    <property type="entry name" value="Glycosyl hydrolase domain"/>
    <property type="match status" value="1"/>
</dbReference>
<feature type="signal peptide" evidence="9">
    <location>
        <begin position="1"/>
        <end position="19"/>
    </location>
</feature>
<dbReference type="CDD" id="cd14792">
    <property type="entry name" value="GH27"/>
    <property type="match status" value="1"/>
</dbReference>
<dbReference type="InterPro" id="IPR002241">
    <property type="entry name" value="Glyco_hydro_27"/>
</dbReference>
<dbReference type="CDD" id="cd23418">
    <property type="entry name" value="beta-trefoil_Ricin_XLN-like"/>
    <property type="match status" value="1"/>
</dbReference>
<dbReference type="Gene3D" id="2.60.40.1180">
    <property type="entry name" value="Golgi alpha-mannosidase II"/>
    <property type="match status" value="1"/>
</dbReference>
<evidence type="ECO:0000313" key="11">
    <source>
        <dbReference type="EMBL" id="TQL90688.1"/>
    </source>
</evidence>
<evidence type="ECO:0000256" key="4">
    <source>
        <dbReference type="ARBA" id="ARBA00022729"/>
    </source>
</evidence>
<dbReference type="Pfam" id="PF16499">
    <property type="entry name" value="Melibiase_2"/>
    <property type="match status" value="1"/>
</dbReference>
<name>A0A543C0W2_9ACTN</name>
<dbReference type="FunFam" id="2.60.40.1180:FF:000008">
    <property type="entry name" value="Alpha-galactosidase"/>
    <property type="match status" value="1"/>
</dbReference>
<dbReference type="Gene3D" id="2.80.10.50">
    <property type="match status" value="1"/>
</dbReference>
<dbReference type="PROSITE" id="PS50231">
    <property type="entry name" value="RICIN_B_LECTIN"/>
    <property type="match status" value="1"/>
</dbReference>
<dbReference type="Pfam" id="PF00652">
    <property type="entry name" value="Ricin_B_lectin"/>
    <property type="match status" value="1"/>
</dbReference>
<evidence type="ECO:0000256" key="1">
    <source>
        <dbReference type="ARBA" id="ARBA00001255"/>
    </source>
</evidence>
<keyword evidence="6 8" id="KW-1015">Disulfide bond</keyword>
<dbReference type="InterPro" id="IPR017853">
    <property type="entry name" value="GH"/>
</dbReference>
<dbReference type="InterPro" id="IPR013780">
    <property type="entry name" value="Glyco_hydro_b"/>
</dbReference>
<evidence type="ECO:0000259" key="10">
    <source>
        <dbReference type="SMART" id="SM00458"/>
    </source>
</evidence>